<dbReference type="AlphaFoldDB" id="A0AAF0QU19"/>
<accession>A0AAF0QU19</accession>
<evidence type="ECO:0000256" key="1">
    <source>
        <dbReference type="SAM" id="MobiDB-lite"/>
    </source>
</evidence>
<keyword evidence="3" id="KW-1185">Reference proteome</keyword>
<feature type="region of interest" description="Disordered" evidence="1">
    <location>
        <begin position="49"/>
        <end position="70"/>
    </location>
</feature>
<gene>
    <name evidence="2" type="ORF">MTR67_022831</name>
</gene>
<dbReference type="Proteomes" id="UP001234989">
    <property type="component" value="Chromosome 5"/>
</dbReference>
<organism evidence="2 3">
    <name type="scientific">Solanum verrucosum</name>
    <dbReference type="NCBI Taxonomy" id="315347"/>
    <lineage>
        <taxon>Eukaryota</taxon>
        <taxon>Viridiplantae</taxon>
        <taxon>Streptophyta</taxon>
        <taxon>Embryophyta</taxon>
        <taxon>Tracheophyta</taxon>
        <taxon>Spermatophyta</taxon>
        <taxon>Magnoliopsida</taxon>
        <taxon>eudicotyledons</taxon>
        <taxon>Gunneridae</taxon>
        <taxon>Pentapetalae</taxon>
        <taxon>asterids</taxon>
        <taxon>lamiids</taxon>
        <taxon>Solanales</taxon>
        <taxon>Solanaceae</taxon>
        <taxon>Solanoideae</taxon>
        <taxon>Solaneae</taxon>
        <taxon>Solanum</taxon>
    </lineage>
</organism>
<proteinExistence type="predicted"/>
<protein>
    <submittedName>
        <fullName evidence="2">Uncharacterized protein</fullName>
    </submittedName>
</protein>
<name>A0AAF0QU19_SOLVR</name>
<evidence type="ECO:0000313" key="3">
    <source>
        <dbReference type="Proteomes" id="UP001234989"/>
    </source>
</evidence>
<evidence type="ECO:0000313" key="2">
    <source>
        <dbReference type="EMBL" id="WMV29446.1"/>
    </source>
</evidence>
<sequence>MMTQIDLLTKHVMGSGSKVVNAVGVSGVNLDEAHFEAMYNEKVHFLANQAGGSRPNYPRPGRNQGWNMDRDDGWRYRDREWRDRCTN</sequence>
<reference evidence="2" key="1">
    <citation type="submission" date="2023-08" db="EMBL/GenBank/DDBJ databases">
        <title>A de novo genome assembly of Solanum verrucosum Schlechtendal, a Mexican diploid species geographically isolated from the other diploid A-genome species in potato relatives.</title>
        <authorList>
            <person name="Hosaka K."/>
        </authorList>
    </citation>
    <scope>NUCLEOTIDE SEQUENCE</scope>
    <source>
        <tissue evidence="2">Young leaves</tissue>
    </source>
</reference>
<dbReference type="EMBL" id="CP133616">
    <property type="protein sequence ID" value="WMV29446.1"/>
    <property type="molecule type" value="Genomic_DNA"/>
</dbReference>